<feature type="region of interest" description="Disordered" evidence="2">
    <location>
        <begin position="337"/>
        <end position="452"/>
    </location>
</feature>
<accession>A0A835WTL5</accession>
<feature type="coiled-coil region" evidence="1">
    <location>
        <begin position="92"/>
        <end position="119"/>
    </location>
</feature>
<reference evidence="3" key="1">
    <citation type="journal article" date="2020" name="bioRxiv">
        <title>Comparative genomics of Chlamydomonas.</title>
        <authorList>
            <person name="Craig R.J."/>
            <person name="Hasan A.R."/>
            <person name="Ness R.W."/>
            <person name="Keightley P.D."/>
        </authorList>
    </citation>
    <scope>NUCLEOTIDE SEQUENCE</scope>
    <source>
        <strain evidence="3">CCAP 11/173</strain>
    </source>
</reference>
<dbReference type="PANTHER" id="PTHR47026:SF2">
    <property type="entry name" value="FLAGELLAR ASSOCIATED PROTEIN"/>
    <property type="match status" value="1"/>
</dbReference>
<feature type="region of interest" description="Disordered" evidence="2">
    <location>
        <begin position="296"/>
        <end position="319"/>
    </location>
</feature>
<protein>
    <submittedName>
        <fullName evidence="3">Uncharacterized protein</fullName>
    </submittedName>
</protein>
<feature type="compositionally biased region" description="Pro residues" evidence="2">
    <location>
        <begin position="411"/>
        <end position="423"/>
    </location>
</feature>
<evidence type="ECO:0000256" key="1">
    <source>
        <dbReference type="SAM" id="Coils"/>
    </source>
</evidence>
<feature type="compositionally biased region" description="Low complexity" evidence="2">
    <location>
        <begin position="561"/>
        <end position="579"/>
    </location>
</feature>
<feature type="region of interest" description="Disordered" evidence="2">
    <location>
        <begin position="561"/>
        <end position="582"/>
    </location>
</feature>
<proteinExistence type="predicted"/>
<keyword evidence="1" id="KW-0175">Coiled coil</keyword>
<name>A0A835WTL5_9CHLO</name>
<organism evidence="3 4">
    <name type="scientific">Chlamydomonas schloesseri</name>
    <dbReference type="NCBI Taxonomy" id="2026947"/>
    <lineage>
        <taxon>Eukaryota</taxon>
        <taxon>Viridiplantae</taxon>
        <taxon>Chlorophyta</taxon>
        <taxon>core chlorophytes</taxon>
        <taxon>Chlorophyceae</taxon>
        <taxon>CS clade</taxon>
        <taxon>Chlamydomonadales</taxon>
        <taxon>Chlamydomonadaceae</taxon>
        <taxon>Chlamydomonas</taxon>
    </lineage>
</organism>
<sequence length="604" mass="63321">MPLRPGEGLPAQFVEAVAAPWRSEAELKGVKEKAVQLKHYDMASAAHKLLKHKKHELDQNAIRTLRQNQAWQALHQEEAVLDTILTVDYTWAAQLDLLNREARAALVELQERHEDQLAQKRLEQVQDAWARGVRPERRSKELLNLRRCEAVLVENEDYDKAFKVHARAARLAYEEACDAHMGWLLKCHGQQSKLLAQQRRELDALRRRLEMRLREAELARERDMQQLERKIKVSNTKQAGVRKVERRTAEQMLSGRGIINTTTTRTGHGVRDSLPTMALANEASAAAAAQAGAVFHDPKSTSDQAPWHRSPSDYTPSYNPSSSLYLGPSSISGLKGLGGKSAAGSGSGSGLGSGSGSGGGKAGAAQSGAGGRAGAGGMGKVASPGAGVRFAPTPPSPGAPPPPRQAWDAASPPPQASPAPASPAPTHLPADMHVPSRSSSAHSGQAQAGAARTVPVSGMGGAVAGDGGAGAWADHADTAGAVPPPAAVTFSAWNQGEGATIMGSARRGQHPFNQPALSAAAASGATGSGGSGLTERNLREINRAARAAAQLRADARAAEATAYGSSSRNSARHSSSFRSDQPYAAGMSARMANDPLGPAAAGCY</sequence>
<dbReference type="OrthoDB" id="8062037at2759"/>
<evidence type="ECO:0000313" key="4">
    <source>
        <dbReference type="Proteomes" id="UP000613740"/>
    </source>
</evidence>
<dbReference type="Proteomes" id="UP000613740">
    <property type="component" value="Unassembled WGS sequence"/>
</dbReference>
<evidence type="ECO:0000256" key="2">
    <source>
        <dbReference type="SAM" id="MobiDB-lite"/>
    </source>
</evidence>
<gene>
    <name evidence="3" type="ORF">HYH02_001958</name>
</gene>
<evidence type="ECO:0000313" key="3">
    <source>
        <dbReference type="EMBL" id="KAG2453747.1"/>
    </source>
</evidence>
<feature type="compositionally biased region" description="Pro residues" evidence="2">
    <location>
        <begin position="392"/>
        <end position="404"/>
    </location>
</feature>
<dbReference type="EMBL" id="JAEHOD010000003">
    <property type="protein sequence ID" value="KAG2453747.1"/>
    <property type="molecule type" value="Genomic_DNA"/>
</dbReference>
<feature type="compositionally biased region" description="Low complexity" evidence="2">
    <location>
        <begin position="436"/>
        <end position="452"/>
    </location>
</feature>
<feature type="coiled-coil region" evidence="1">
    <location>
        <begin position="195"/>
        <end position="226"/>
    </location>
</feature>
<dbReference type="PANTHER" id="PTHR47026">
    <property type="entry name" value="PIGMENTOSA GTPASE REGULATOR-LIKE PROTEIN, PUTATIVE-RELATED"/>
    <property type="match status" value="1"/>
</dbReference>
<feature type="compositionally biased region" description="Gly residues" evidence="2">
    <location>
        <begin position="337"/>
        <end position="379"/>
    </location>
</feature>
<dbReference type="AlphaFoldDB" id="A0A835WTL5"/>
<keyword evidence="4" id="KW-1185">Reference proteome</keyword>
<comment type="caution">
    <text evidence="3">The sequence shown here is derived from an EMBL/GenBank/DDBJ whole genome shotgun (WGS) entry which is preliminary data.</text>
</comment>